<evidence type="ECO:0000256" key="7">
    <source>
        <dbReference type="SAM" id="Phobius"/>
    </source>
</evidence>
<evidence type="ECO:0000256" key="6">
    <source>
        <dbReference type="ARBA" id="ARBA00023136"/>
    </source>
</evidence>
<comment type="subcellular location">
    <subcellularLocation>
        <location evidence="1">Cell inner membrane</location>
        <topology evidence="1">Multi-pass membrane protein</topology>
    </subcellularLocation>
</comment>
<dbReference type="Pfam" id="PF06808">
    <property type="entry name" value="DctM"/>
    <property type="match status" value="1"/>
</dbReference>
<keyword evidence="4 7" id="KW-0812">Transmembrane</keyword>
<evidence type="ECO:0000313" key="10">
    <source>
        <dbReference type="Proteomes" id="UP000192343"/>
    </source>
</evidence>
<comment type="caution">
    <text evidence="9">The sequence shown here is derived from an EMBL/GenBank/DDBJ whole genome shotgun (WGS) entry which is preliminary data.</text>
</comment>
<dbReference type="InterPro" id="IPR010656">
    <property type="entry name" value="DctM"/>
</dbReference>
<dbReference type="GO" id="GO:0005886">
    <property type="term" value="C:plasma membrane"/>
    <property type="evidence" value="ECO:0007669"/>
    <property type="project" value="UniProtKB-SubCell"/>
</dbReference>
<dbReference type="GO" id="GO:0022857">
    <property type="term" value="F:transmembrane transporter activity"/>
    <property type="evidence" value="ECO:0007669"/>
    <property type="project" value="TreeGrafter"/>
</dbReference>
<dbReference type="PIRSF" id="PIRSF006066">
    <property type="entry name" value="HI0050"/>
    <property type="match status" value="1"/>
</dbReference>
<sequence>MVALLMIISFFLLFLAGCPIILAIGLPSTIYVLLNGFPVELIFSRYLYALDSFTILAIPVFIFSGNLMNTSGITRRLFHFADTAVGRFPGGLAQVNILASLVFSGMSGAALADVGGLGQMEITAMTEKGFPKPFSAAVTIATSTVGPIFPPSIPLVLFGAITGTSIVRLLLAGIIPAIIAVVFMMVFTGLIAVKRKYPRRDRFPSIQEFFSGLVPAFPALIAPILLIGGMLSGFFTPTEAASVVLAYILFIGKFIYRDMTFSHIKEAANTTILQTSAICIIMAFAMLFGWIMTIERMPMLFKSAMAPFIDNPLVLLLIINLILIVVGMFLDSNTATLIVIPIFMPTILNAGIDPIQFGIIVVLNLMIGLMTPPMGLSLLMVSEMVKVPIGRIFKEALWYFIPLFVTLAIVTFIPIVSLWIPGFLN</sequence>
<feature type="transmembrane region" description="Helical" evidence="7">
    <location>
        <begin position="312"/>
        <end position="330"/>
    </location>
</feature>
<feature type="transmembrane region" description="Helical" evidence="7">
    <location>
        <begin position="335"/>
        <end position="352"/>
    </location>
</feature>
<evidence type="ECO:0000256" key="4">
    <source>
        <dbReference type="ARBA" id="ARBA00022692"/>
    </source>
</evidence>
<keyword evidence="3" id="KW-0997">Cell inner membrane</keyword>
<feature type="transmembrane region" description="Helical" evidence="7">
    <location>
        <begin position="97"/>
        <end position="118"/>
    </location>
</feature>
<feature type="transmembrane region" description="Helical" evidence="7">
    <location>
        <begin position="6"/>
        <end position="34"/>
    </location>
</feature>
<feature type="transmembrane region" description="Helical" evidence="7">
    <location>
        <begin position="130"/>
        <end position="149"/>
    </location>
</feature>
<evidence type="ECO:0000256" key="1">
    <source>
        <dbReference type="ARBA" id="ARBA00004429"/>
    </source>
</evidence>
<evidence type="ECO:0000259" key="8">
    <source>
        <dbReference type="Pfam" id="PF06808"/>
    </source>
</evidence>
<dbReference type="Proteomes" id="UP000192343">
    <property type="component" value="Unassembled WGS sequence"/>
</dbReference>
<keyword evidence="2" id="KW-1003">Cell membrane</keyword>
<feature type="domain" description="TRAP C4-dicarboxylate transport system permease DctM subunit" evidence="8">
    <location>
        <begin position="7"/>
        <end position="414"/>
    </location>
</feature>
<organism evidence="9 10">
    <name type="scientific">Marispirochaeta aestuarii</name>
    <dbReference type="NCBI Taxonomy" id="1963862"/>
    <lineage>
        <taxon>Bacteria</taxon>
        <taxon>Pseudomonadati</taxon>
        <taxon>Spirochaetota</taxon>
        <taxon>Spirochaetia</taxon>
        <taxon>Spirochaetales</taxon>
        <taxon>Spirochaetaceae</taxon>
        <taxon>Marispirochaeta</taxon>
    </lineage>
</organism>
<feature type="transmembrane region" description="Helical" evidence="7">
    <location>
        <begin position="46"/>
        <end position="68"/>
    </location>
</feature>
<evidence type="ECO:0000313" key="9">
    <source>
        <dbReference type="EMBL" id="ORC30266.1"/>
    </source>
</evidence>
<protein>
    <submittedName>
        <fullName evidence="9">ABC transporter permease</fullName>
    </submittedName>
</protein>
<reference evidence="9 10" key="1">
    <citation type="submission" date="2017-03" db="EMBL/GenBank/DDBJ databases">
        <title>Draft Genome sequence of Marispirochaeta sp. strain JC444.</title>
        <authorList>
            <person name="Shivani Y."/>
            <person name="Subhash Y."/>
            <person name="Sasikala C."/>
            <person name="Ramana C."/>
        </authorList>
    </citation>
    <scope>NUCLEOTIDE SEQUENCE [LARGE SCALE GENOMIC DNA]</scope>
    <source>
        <strain evidence="9 10">JC444</strain>
    </source>
</reference>
<evidence type="ECO:0000256" key="2">
    <source>
        <dbReference type="ARBA" id="ARBA00022475"/>
    </source>
</evidence>
<feature type="transmembrane region" description="Helical" evidence="7">
    <location>
        <begin position="240"/>
        <end position="256"/>
    </location>
</feature>
<accession>A0A1Y1RT35</accession>
<evidence type="ECO:0000256" key="3">
    <source>
        <dbReference type="ARBA" id="ARBA00022519"/>
    </source>
</evidence>
<feature type="transmembrane region" description="Helical" evidence="7">
    <location>
        <begin position="169"/>
        <end position="193"/>
    </location>
</feature>
<dbReference type="InterPro" id="IPR004681">
    <property type="entry name" value="TRAP_DctM"/>
</dbReference>
<name>A0A1Y1RT35_9SPIO</name>
<keyword evidence="5 7" id="KW-1133">Transmembrane helix</keyword>
<feature type="transmembrane region" description="Helical" evidence="7">
    <location>
        <begin position="358"/>
        <end position="385"/>
    </location>
</feature>
<feature type="transmembrane region" description="Helical" evidence="7">
    <location>
        <begin position="268"/>
        <end position="292"/>
    </location>
</feature>
<dbReference type="PANTHER" id="PTHR33362">
    <property type="entry name" value="SIALIC ACID TRAP TRANSPORTER PERMEASE PROTEIN SIAT-RELATED"/>
    <property type="match status" value="1"/>
</dbReference>
<keyword evidence="10" id="KW-1185">Reference proteome</keyword>
<dbReference type="AlphaFoldDB" id="A0A1Y1RT35"/>
<keyword evidence="6 7" id="KW-0472">Membrane</keyword>
<feature type="transmembrane region" description="Helical" evidence="7">
    <location>
        <begin position="397"/>
        <end position="420"/>
    </location>
</feature>
<evidence type="ECO:0000256" key="5">
    <source>
        <dbReference type="ARBA" id="ARBA00022989"/>
    </source>
</evidence>
<dbReference type="PANTHER" id="PTHR33362:SF3">
    <property type="entry name" value="SIALIC ACID TRAP TRANSPORTER PERMEASE PROTEIN SIAT"/>
    <property type="match status" value="1"/>
</dbReference>
<dbReference type="STRING" id="1963862.B4O97_18430"/>
<feature type="transmembrane region" description="Helical" evidence="7">
    <location>
        <begin position="213"/>
        <end position="234"/>
    </location>
</feature>
<gene>
    <name evidence="9" type="ORF">B4O97_18430</name>
</gene>
<dbReference type="NCBIfam" id="TIGR00786">
    <property type="entry name" value="dctM"/>
    <property type="match status" value="1"/>
</dbReference>
<dbReference type="OrthoDB" id="370245at2"/>
<dbReference type="RefSeq" id="WP_083052992.1">
    <property type="nucleotide sequence ID" value="NZ_MWQY01000034.1"/>
</dbReference>
<proteinExistence type="predicted"/>
<dbReference type="EMBL" id="MWQY01000034">
    <property type="protein sequence ID" value="ORC30266.1"/>
    <property type="molecule type" value="Genomic_DNA"/>
</dbReference>